<organism evidence="3 4">
    <name type="scientific">Metabacillus idriensis</name>
    <dbReference type="NCBI Taxonomy" id="324768"/>
    <lineage>
        <taxon>Bacteria</taxon>
        <taxon>Bacillati</taxon>
        <taxon>Bacillota</taxon>
        <taxon>Bacilli</taxon>
        <taxon>Bacillales</taxon>
        <taxon>Bacillaceae</taxon>
        <taxon>Metabacillus</taxon>
    </lineage>
</organism>
<keyword evidence="1" id="KW-0472">Membrane</keyword>
<evidence type="ECO:0000259" key="2">
    <source>
        <dbReference type="Pfam" id="PF07786"/>
    </source>
</evidence>
<dbReference type="AlphaFoldDB" id="A0A6I2MAV0"/>
<feature type="transmembrane region" description="Helical" evidence="1">
    <location>
        <begin position="197"/>
        <end position="217"/>
    </location>
</feature>
<feature type="transmembrane region" description="Helical" evidence="1">
    <location>
        <begin position="84"/>
        <end position="103"/>
    </location>
</feature>
<dbReference type="Proteomes" id="UP000441585">
    <property type="component" value="Unassembled WGS sequence"/>
</dbReference>
<gene>
    <name evidence="3" type="ORF">GJU41_10600</name>
</gene>
<evidence type="ECO:0000256" key="1">
    <source>
        <dbReference type="SAM" id="Phobius"/>
    </source>
</evidence>
<reference evidence="3 4" key="1">
    <citation type="submission" date="2019-11" db="EMBL/GenBank/DDBJ databases">
        <title>Bacillus idriensis genome.</title>
        <authorList>
            <person name="Konopka E.N."/>
            <person name="Newman J.D."/>
        </authorList>
    </citation>
    <scope>NUCLEOTIDE SEQUENCE [LARGE SCALE GENOMIC DNA]</scope>
    <source>
        <strain evidence="3 4">DSM 19097</strain>
    </source>
</reference>
<evidence type="ECO:0000313" key="4">
    <source>
        <dbReference type="Proteomes" id="UP000441585"/>
    </source>
</evidence>
<accession>A0A6I2MAV0</accession>
<feature type="transmembrane region" description="Helical" evidence="1">
    <location>
        <begin position="137"/>
        <end position="156"/>
    </location>
</feature>
<comment type="caution">
    <text evidence="3">The sequence shown here is derived from an EMBL/GenBank/DDBJ whole genome shotgun (WGS) entry which is preliminary data.</text>
</comment>
<protein>
    <submittedName>
        <fullName evidence="3">DUF1624 domain-containing protein</fullName>
    </submittedName>
</protein>
<feature type="transmembrane region" description="Helical" evidence="1">
    <location>
        <begin position="229"/>
        <end position="247"/>
    </location>
</feature>
<feature type="transmembrane region" description="Helical" evidence="1">
    <location>
        <begin position="253"/>
        <end position="277"/>
    </location>
</feature>
<feature type="transmembrane region" description="Helical" evidence="1">
    <location>
        <begin position="109"/>
        <end position="130"/>
    </location>
</feature>
<dbReference type="RefSeq" id="WP_070874460.1">
    <property type="nucleotide sequence ID" value="NZ_CAJFZX010000012.1"/>
</dbReference>
<dbReference type="PANTHER" id="PTHR31061">
    <property type="entry name" value="LD22376P"/>
    <property type="match status" value="1"/>
</dbReference>
<sequence length="372" mass="42352">MEQLQEKKINKKRVYSLDMSRGFIVMLSVFLSTIPYGGYEYLRHADWYGVTIIDLILPSFITIFGTSMAIAYQRGVSWEKIIKRTIRLVIYGLLFTIIVSWSFDLSNMRFTGVLQMFAFLGISAVFITRFIKSPIQLILFALFLWSLYGGILLYAAQSCEGGLPQEQCNLSGPIDGAIFGENHIYQQGQRGFDPEGMVTSFAALGNVLMGYAIGRLILTRKETGAWKELLALGAVLILFSLIWDHFLPYNKRMWTPAFAMLAAGTVSIMISVFYLIFDKREVDAKHTGLKPFVWFLEAYGRNSFLIYFGKFIIAAVLTHITITADARTLNSYLLEWVNTLSPFPQITYALIMLLFWTIVAMVLHKKGRYIKV</sequence>
<keyword evidence="1" id="KW-0812">Transmembrane</keyword>
<feature type="domain" description="Heparan-alpha-glucosaminide N-acetyltransferase catalytic" evidence="2">
    <location>
        <begin position="13"/>
        <end position="220"/>
    </location>
</feature>
<evidence type="ECO:0000313" key="3">
    <source>
        <dbReference type="EMBL" id="MRX54422.1"/>
    </source>
</evidence>
<feature type="transmembrane region" description="Helical" evidence="1">
    <location>
        <begin position="51"/>
        <end position="72"/>
    </location>
</feature>
<dbReference type="EMBL" id="WKKF01000002">
    <property type="protein sequence ID" value="MRX54422.1"/>
    <property type="molecule type" value="Genomic_DNA"/>
</dbReference>
<dbReference type="PANTHER" id="PTHR31061:SF24">
    <property type="entry name" value="LD22376P"/>
    <property type="match status" value="1"/>
</dbReference>
<dbReference type="InterPro" id="IPR012429">
    <property type="entry name" value="HGSNAT_cat"/>
</dbReference>
<feature type="transmembrane region" description="Helical" evidence="1">
    <location>
        <begin position="304"/>
        <end position="322"/>
    </location>
</feature>
<dbReference type="Pfam" id="PF07786">
    <property type="entry name" value="HGSNAT_cat"/>
    <property type="match status" value="1"/>
</dbReference>
<feature type="transmembrane region" description="Helical" evidence="1">
    <location>
        <begin position="342"/>
        <end position="363"/>
    </location>
</feature>
<feature type="transmembrane region" description="Helical" evidence="1">
    <location>
        <begin position="21"/>
        <end position="39"/>
    </location>
</feature>
<name>A0A6I2MAV0_9BACI</name>
<proteinExistence type="predicted"/>
<keyword evidence="1" id="KW-1133">Transmembrane helix</keyword>
<keyword evidence="4" id="KW-1185">Reference proteome</keyword>